<evidence type="ECO:0000313" key="3">
    <source>
        <dbReference type="EMBL" id="ADU44451.1"/>
    </source>
</evidence>
<organism evidence="3 4">
    <name type="scientific">Rhodopseudomonas palustris (strain DX-1)</name>
    <dbReference type="NCBI Taxonomy" id="652103"/>
    <lineage>
        <taxon>Bacteria</taxon>
        <taxon>Pseudomonadati</taxon>
        <taxon>Pseudomonadota</taxon>
        <taxon>Alphaproteobacteria</taxon>
        <taxon>Hyphomicrobiales</taxon>
        <taxon>Nitrobacteraceae</taxon>
        <taxon>Rhodopseudomonas</taxon>
    </lineage>
</organism>
<dbReference type="InterPro" id="IPR014587">
    <property type="entry name" value="UCP034077"/>
</dbReference>
<dbReference type="eggNOG" id="ENOG503303A">
    <property type="taxonomic scope" value="Bacteria"/>
</dbReference>
<evidence type="ECO:0000256" key="2">
    <source>
        <dbReference type="SAM" id="SignalP"/>
    </source>
</evidence>
<feature type="compositionally biased region" description="Basic and acidic residues" evidence="1">
    <location>
        <begin position="126"/>
        <end position="140"/>
    </location>
</feature>
<name>E6VK81_RHOPX</name>
<dbReference type="PIRSF" id="PIRSF034077">
    <property type="entry name" value="UCP034077"/>
    <property type="match status" value="1"/>
</dbReference>
<sequence length="147" mass="16080" precursor="true">MLPRRLSTVAAAVIAGAIGLTVRPALAQDAPIDNLDALFFAMKQCWHPPRLPPGHPGMQITVLVSFKRNGEILGKPRITFESPEAGRDDSLAYRVAVMEALQRCTPLPFTPSMGGAVAGRPFTLRFDDRRQSPKPTEKRAWLTTTTS</sequence>
<dbReference type="BioCyc" id="RPAL652103:RPDX1_RS14130-MONOMER"/>
<dbReference type="OrthoDB" id="7997311at2"/>
<dbReference type="Gene3D" id="3.30.1150.10">
    <property type="match status" value="1"/>
</dbReference>
<evidence type="ECO:0008006" key="5">
    <source>
        <dbReference type="Google" id="ProtNLM"/>
    </source>
</evidence>
<evidence type="ECO:0000313" key="4">
    <source>
        <dbReference type="Proteomes" id="UP000001402"/>
    </source>
</evidence>
<dbReference type="EMBL" id="CP002418">
    <property type="protein sequence ID" value="ADU44451.1"/>
    <property type="molecule type" value="Genomic_DNA"/>
</dbReference>
<feature type="signal peptide" evidence="2">
    <location>
        <begin position="1"/>
        <end position="27"/>
    </location>
</feature>
<keyword evidence="2" id="KW-0732">Signal</keyword>
<dbReference type="Proteomes" id="UP000001402">
    <property type="component" value="Chromosome"/>
</dbReference>
<gene>
    <name evidence="3" type="ordered locus">Rpdx1_2868</name>
</gene>
<proteinExistence type="predicted"/>
<dbReference type="AlphaFoldDB" id="E6VK81"/>
<dbReference type="HOGENOM" id="CLU_147165_0_0_5"/>
<dbReference type="KEGG" id="rpx:Rpdx1_2868"/>
<evidence type="ECO:0000256" key="1">
    <source>
        <dbReference type="SAM" id="MobiDB-lite"/>
    </source>
</evidence>
<protein>
    <recommendedName>
        <fullName evidence="5">TonB C-terminal domain-containing protein</fullName>
    </recommendedName>
</protein>
<reference evidence="3" key="1">
    <citation type="submission" date="2010-12" db="EMBL/GenBank/DDBJ databases">
        <title>Complete sequence of Rhodopseudomonas palustris DX-1.</title>
        <authorList>
            <consortium name="US DOE Joint Genome Institute"/>
            <person name="Lucas S."/>
            <person name="Copeland A."/>
            <person name="Lapidus A."/>
            <person name="Cheng J.-F."/>
            <person name="Goodwin L."/>
            <person name="Pitluck S."/>
            <person name="Misra M."/>
            <person name="Chertkov O."/>
            <person name="Detter J.C."/>
            <person name="Han C."/>
            <person name="Tapia R."/>
            <person name="Land M."/>
            <person name="Hauser L."/>
            <person name="Kyrpides N."/>
            <person name="Ivanova N."/>
            <person name="Ovchinnikova G."/>
            <person name="Logan B."/>
            <person name="Oda Y."/>
            <person name="Harwood C."/>
            <person name="Woyke T."/>
        </authorList>
    </citation>
    <scope>NUCLEOTIDE SEQUENCE [LARGE SCALE GENOMIC DNA]</scope>
    <source>
        <strain evidence="3">DX-1</strain>
    </source>
</reference>
<feature type="chain" id="PRO_5003213517" description="TonB C-terminal domain-containing protein" evidence="2">
    <location>
        <begin position="28"/>
        <end position="147"/>
    </location>
</feature>
<dbReference type="STRING" id="652103.Rpdx1_2868"/>
<feature type="region of interest" description="Disordered" evidence="1">
    <location>
        <begin position="126"/>
        <end position="147"/>
    </location>
</feature>
<accession>E6VK81</accession>